<keyword evidence="5" id="KW-0862">Zinc</keyword>
<dbReference type="GO" id="GO:0016020">
    <property type="term" value="C:membrane"/>
    <property type="evidence" value="ECO:0007669"/>
    <property type="project" value="UniProtKB-SubCell"/>
</dbReference>
<evidence type="ECO:0000256" key="7">
    <source>
        <dbReference type="ARBA" id="ARBA00023136"/>
    </source>
</evidence>
<dbReference type="Pfam" id="PF02225">
    <property type="entry name" value="PA"/>
    <property type="match status" value="1"/>
</dbReference>
<proteinExistence type="predicted"/>
<evidence type="ECO:0000313" key="11">
    <source>
        <dbReference type="Proteomes" id="UP001295423"/>
    </source>
</evidence>
<protein>
    <recommendedName>
        <fullName evidence="9">RING-type domain-containing protein</fullName>
    </recommendedName>
</protein>
<dbReference type="PROSITE" id="PS50089">
    <property type="entry name" value="ZF_RING_2"/>
    <property type="match status" value="1"/>
</dbReference>
<keyword evidence="4 8" id="KW-0863">Zinc-finger</keyword>
<gene>
    <name evidence="10" type="ORF">CYCCA115_LOCUS16235</name>
</gene>
<accession>A0AAD2FXW1</accession>
<dbReference type="Gene3D" id="3.50.30.30">
    <property type="match status" value="1"/>
</dbReference>
<dbReference type="GO" id="GO:0008270">
    <property type="term" value="F:zinc ion binding"/>
    <property type="evidence" value="ECO:0007669"/>
    <property type="project" value="UniProtKB-KW"/>
</dbReference>
<dbReference type="PANTHER" id="PTHR14155:SF627">
    <property type="entry name" value="OS06G0192800 PROTEIN"/>
    <property type="match status" value="1"/>
</dbReference>
<dbReference type="CDD" id="cd16454">
    <property type="entry name" value="RING-H2_PA-TM-RING"/>
    <property type="match status" value="1"/>
</dbReference>
<feature type="domain" description="RING-type" evidence="9">
    <location>
        <begin position="309"/>
        <end position="351"/>
    </location>
</feature>
<name>A0AAD2FXW1_9STRA</name>
<dbReference type="InterPro" id="IPR053238">
    <property type="entry name" value="RING-H2_zinc_finger"/>
</dbReference>
<keyword evidence="7" id="KW-0472">Membrane</keyword>
<keyword evidence="6" id="KW-1133">Transmembrane helix</keyword>
<comment type="caution">
    <text evidence="10">The sequence shown here is derived from an EMBL/GenBank/DDBJ whole genome shotgun (WGS) entry which is preliminary data.</text>
</comment>
<sequence>MTILMNNWCPMCEEACHDHSSICTVCGTSLEAPPSRSTTAAPLSATNNNDGETFRLIPEFMTQDLRQAGRELRDVLSLSRSLANNDGTGTTNINDDGEWQAIPAELLNPQPTSSQVQPTSKAYLDRMPRFLLETNSSIFRQATMQLTIDGGGADNSSGTSQKISISLVPGEFGPSENCSFSDCPMIVASPRTGKGGKLSESTKQSMIQQEKTLGNQCIVYLERGDGVSFVQKAMLAQDCGAVAVVIGNSLTEPWPYVMQDSNKDGERLGLTIPVAMAKKEDGKHIVDLCAKNEASVTAKFEFQQLSRDCAICTESLKISEKILQLPACGHIFHEACAMKWLTKHHNCPYCRTLLPTDDRDGNTVMPNRGDSSLEWGQYYA</sequence>
<dbReference type="InterPro" id="IPR003137">
    <property type="entry name" value="PA_domain"/>
</dbReference>
<dbReference type="Pfam" id="PF13639">
    <property type="entry name" value="zf-RING_2"/>
    <property type="match status" value="1"/>
</dbReference>
<evidence type="ECO:0000256" key="4">
    <source>
        <dbReference type="ARBA" id="ARBA00022771"/>
    </source>
</evidence>
<comment type="subcellular location">
    <subcellularLocation>
        <location evidence="1">Membrane</location>
    </subcellularLocation>
</comment>
<evidence type="ECO:0000256" key="3">
    <source>
        <dbReference type="ARBA" id="ARBA00022723"/>
    </source>
</evidence>
<evidence type="ECO:0000259" key="9">
    <source>
        <dbReference type="PROSITE" id="PS50089"/>
    </source>
</evidence>
<dbReference type="EMBL" id="CAKOGP040001914">
    <property type="protein sequence ID" value="CAJ1956441.1"/>
    <property type="molecule type" value="Genomic_DNA"/>
</dbReference>
<evidence type="ECO:0000256" key="5">
    <source>
        <dbReference type="ARBA" id="ARBA00022833"/>
    </source>
</evidence>
<organism evidence="10 11">
    <name type="scientific">Cylindrotheca closterium</name>
    <dbReference type="NCBI Taxonomy" id="2856"/>
    <lineage>
        <taxon>Eukaryota</taxon>
        <taxon>Sar</taxon>
        <taxon>Stramenopiles</taxon>
        <taxon>Ochrophyta</taxon>
        <taxon>Bacillariophyta</taxon>
        <taxon>Bacillariophyceae</taxon>
        <taxon>Bacillariophycidae</taxon>
        <taxon>Bacillariales</taxon>
        <taxon>Bacillariaceae</taxon>
        <taxon>Cylindrotheca</taxon>
    </lineage>
</organism>
<dbReference type="Proteomes" id="UP001295423">
    <property type="component" value="Unassembled WGS sequence"/>
</dbReference>
<dbReference type="SMART" id="SM00184">
    <property type="entry name" value="RING"/>
    <property type="match status" value="1"/>
</dbReference>
<keyword evidence="11" id="KW-1185">Reference proteome</keyword>
<dbReference type="InterPro" id="IPR001841">
    <property type="entry name" value="Znf_RING"/>
</dbReference>
<dbReference type="PANTHER" id="PTHR14155">
    <property type="entry name" value="RING FINGER DOMAIN-CONTAINING"/>
    <property type="match status" value="1"/>
</dbReference>
<evidence type="ECO:0000313" key="10">
    <source>
        <dbReference type="EMBL" id="CAJ1956441.1"/>
    </source>
</evidence>
<dbReference type="AlphaFoldDB" id="A0AAD2FXW1"/>
<evidence type="ECO:0000256" key="1">
    <source>
        <dbReference type="ARBA" id="ARBA00004370"/>
    </source>
</evidence>
<reference evidence="10" key="1">
    <citation type="submission" date="2023-08" db="EMBL/GenBank/DDBJ databases">
        <authorList>
            <person name="Audoor S."/>
            <person name="Bilcke G."/>
        </authorList>
    </citation>
    <scope>NUCLEOTIDE SEQUENCE</scope>
</reference>
<dbReference type="SUPFAM" id="SSF57850">
    <property type="entry name" value="RING/U-box"/>
    <property type="match status" value="1"/>
</dbReference>
<evidence type="ECO:0000256" key="2">
    <source>
        <dbReference type="ARBA" id="ARBA00022692"/>
    </source>
</evidence>
<dbReference type="Gene3D" id="3.30.40.10">
    <property type="entry name" value="Zinc/RING finger domain, C3HC4 (zinc finger)"/>
    <property type="match status" value="1"/>
</dbReference>
<evidence type="ECO:0000256" key="6">
    <source>
        <dbReference type="ARBA" id="ARBA00022989"/>
    </source>
</evidence>
<dbReference type="InterPro" id="IPR013083">
    <property type="entry name" value="Znf_RING/FYVE/PHD"/>
</dbReference>
<evidence type="ECO:0000256" key="8">
    <source>
        <dbReference type="PROSITE-ProRule" id="PRU00175"/>
    </source>
</evidence>
<keyword evidence="2" id="KW-0812">Transmembrane</keyword>
<keyword evidence="3" id="KW-0479">Metal-binding</keyword>